<dbReference type="OrthoDB" id="291007at2759"/>
<sequence length="142" mass="15378">MKFTSVCAALLFGAQSATALEYVYLVNSQRGNEYSSGMAYYGEGHTAANQARPDGYTDVTHGSNIHWEGQPVKGTFSTGVTFTSNIFADAAGKRGNAWAGTGTNGFHNFNCYKSTNPGSPAWLLYTVDGWNVYSIYWCINNA</sequence>
<name>A0A9W8WNC3_9HYPO</name>
<evidence type="ECO:0000313" key="3">
    <source>
        <dbReference type="Proteomes" id="UP001140502"/>
    </source>
</evidence>
<gene>
    <name evidence="2" type="ORF">N0V84_000166</name>
</gene>
<accession>A0A9W8WNC3</accession>
<evidence type="ECO:0000313" key="2">
    <source>
        <dbReference type="EMBL" id="KAJ4329273.1"/>
    </source>
</evidence>
<dbReference type="Proteomes" id="UP001140502">
    <property type="component" value="Unassembled WGS sequence"/>
</dbReference>
<dbReference type="EMBL" id="JAPEUR010000002">
    <property type="protein sequence ID" value="KAJ4329273.1"/>
    <property type="molecule type" value="Genomic_DNA"/>
</dbReference>
<protein>
    <recommendedName>
        <fullName evidence="4">Myroilysin</fullName>
    </recommendedName>
</protein>
<keyword evidence="1" id="KW-0732">Signal</keyword>
<feature type="signal peptide" evidence="1">
    <location>
        <begin position="1"/>
        <end position="19"/>
    </location>
</feature>
<dbReference type="AlphaFoldDB" id="A0A9W8WNC3"/>
<keyword evidence="3" id="KW-1185">Reference proteome</keyword>
<proteinExistence type="predicted"/>
<evidence type="ECO:0000256" key="1">
    <source>
        <dbReference type="SAM" id="SignalP"/>
    </source>
</evidence>
<comment type="caution">
    <text evidence="2">The sequence shown here is derived from an EMBL/GenBank/DDBJ whole genome shotgun (WGS) entry which is preliminary data.</text>
</comment>
<evidence type="ECO:0008006" key="4">
    <source>
        <dbReference type="Google" id="ProtNLM"/>
    </source>
</evidence>
<reference evidence="2" key="1">
    <citation type="submission" date="2022-10" db="EMBL/GenBank/DDBJ databases">
        <title>Tapping the CABI collections for fungal endophytes: first genome assemblies for Collariella, Neodidymelliopsis, Ascochyta clinopodiicola, Didymella pomorum, Didymosphaeria variabile, Neocosmospora piperis and Neocucurbitaria cava.</title>
        <authorList>
            <person name="Hill R."/>
        </authorList>
    </citation>
    <scope>NUCLEOTIDE SEQUENCE</scope>
    <source>
        <strain evidence="2">IMI 366586</strain>
    </source>
</reference>
<feature type="chain" id="PRO_5040891998" description="Myroilysin" evidence="1">
    <location>
        <begin position="20"/>
        <end position="142"/>
    </location>
</feature>
<organism evidence="2 3">
    <name type="scientific">Fusarium piperis</name>
    <dbReference type="NCBI Taxonomy" id="1435070"/>
    <lineage>
        <taxon>Eukaryota</taxon>
        <taxon>Fungi</taxon>
        <taxon>Dikarya</taxon>
        <taxon>Ascomycota</taxon>
        <taxon>Pezizomycotina</taxon>
        <taxon>Sordariomycetes</taxon>
        <taxon>Hypocreomycetidae</taxon>
        <taxon>Hypocreales</taxon>
        <taxon>Nectriaceae</taxon>
        <taxon>Fusarium</taxon>
        <taxon>Fusarium solani species complex</taxon>
    </lineage>
</organism>